<evidence type="ECO:0000256" key="1">
    <source>
        <dbReference type="ARBA" id="ARBA00004496"/>
    </source>
</evidence>
<dbReference type="PANTHER" id="PTHR30098:SF2">
    <property type="entry name" value="LEUCYL_PHENYLALANYL-TRNA--PROTEIN TRANSFERASE"/>
    <property type="match status" value="1"/>
</dbReference>
<name>A0A847SJT5_9BACT</name>
<evidence type="ECO:0000256" key="2">
    <source>
        <dbReference type="ARBA" id="ARBA00022490"/>
    </source>
</evidence>
<dbReference type="Gene3D" id="3.40.630.70">
    <property type="entry name" value="Leucyl/phenylalanyl-tRNA-protein transferase, C-terminal domain"/>
    <property type="match status" value="1"/>
</dbReference>
<proteinExistence type="inferred from homology"/>
<dbReference type="InterPro" id="IPR042203">
    <property type="entry name" value="Leu/Phe-tRNA_Trfase_C"/>
</dbReference>
<comment type="caution">
    <text evidence="16">The sequence shown here is derived from an EMBL/GenBank/DDBJ whole genome shotgun (WGS) entry which is preliminary data.</text>
</comment>
<evidence type="ECO:0000256" key="13">
    <source>
        <dbReference type="ARBA" id="ARBA00077165"/>
    </source>
</evidence>
<dbReference type="GO" id="GO:0005737">
    <property type="term" value="C:cytoplasm"/>
    <property type="evidence" value="ECO:0007669"/>
    <property type="project" value="UniProtKB-SubCell"/>
</dbReference>
<evidence type="ECO:0000313" key="17">
    <source>
        <dbReference type="Proteomes" id="UP000552864"/>
    </source>
</evidence>
<comment type="catalytic activity">
    <reaction evidence="7 15">
        <text>N-terminal L-lysyl-[protein] + L-leucyl-tRNA(Leu) = N-terminal L-leucyl-L-lysyl-[protein] + tRNA(Leu) + H(+)</text>
        <dbReference type="Rhea" id="RHEA:12340"/>
        <dbReference type="Rhea" id="RHEA-COMP:9613"/>
        <dbReference type="Rhea" id="RHEA-COMP:9622"/>
        <dbReference type="Rhea" id="RHEA-COMP:12670"/>
        <dbReference type="Rhea" id="RHEA-COMP:12671"/>
        <dbReference type="ChEBI" id="CHEBI:15378"/>
        <dbReference type="ChEBI" id="CHEBI:65249"/>
        <dbReference type="ChEBI" id="CHEBI:78442"/>
        <dbReference type="ChEBI" id="CHEBI:78494"/>
        <dbReference type="ChEBI" id="CHEBI:133043"/>
        <dbReference type="EC" id="2.3.2.6"/>
    </reaction>
</comment>
<sequence>MSIFRLNKKLIFPPVQLAEPDGLLAVGGDLSVERLLLAYRSGIFPWYDEPPILWWSPDPRFVLFPDELKVSASMKQVLRRQQFRISYNEDFAAVIQRCSTIPRPGQSGTWITPEMQEAYIRLHKAGYAMSVECWQDNQLVGGLYGVRTGPFFFGESMFADVSNASKAAFITFVQTYASELKMIDCQVHTTHLASLGAAFISREEFLEIIGFS</sequence>
<organism evidence="16 17">
    <name type="scientific">Chitinophaga eiseniae</name>
    <dbReference type="NCBI Taxonomy" id="634771"/>
    <lineage>
        <taxon>Bacteria</taxon>
        <taxon>Pseudomonadati</taxon>
        <taxon>Bacteroidota</taxon>
        <taxon>Chitinophagia</taxon>
        <taxon>Chitinophagales</taxon>
        <taxon>Chitinophagaceae</taxon>
        <taxon>Chitinophaga</taxon>
    </lineage>
</organism>
<dbReference type="InterPro" id="IPR042221">
    <property type="entry name" value="Leu/Phe-tRNA_Trfase_N"/>
</dbReference>
<dbReference type="GO" id="GO:0008914">
    <property type="term" value="F:leucyl-tRNA--protein transferase activity"/>
    <property type="evidence" value="ECO:0007669"/>
    <property type="project" value="UniProtKB-UniRule"/>
</dbReference>
<dbReference type="Proteomes" id="UP000552864">
    <property type="component" value="Unassembled WGS sequence"/>
</dbReference>
<dbReference type="GO" id="GO:0030163">
    <property type="term" value="P:protein catabolic process"/>
    <property type="evidence" value="ECO:0007669"/>
    <property type="project" value="UniProtKB-UniRule"/>
</dbReference>
<evidence type="ECO:0000256" key="10">
    <source>
        <dbReference type="ARBA" id="ARBA00066767"/>
    </source>
</evidence>
<dbReference type="EMBL" id="JABAHZ010000003">
    <property type="protein sequence ID" value="NLR80033.1"/>
    <property type="molecule type" value="Genomic_DNA"/>
</dbReference>
<reference evidence="16 17" key="1">
    <citation type="submission" date="2020-04" db="EMBL/GenBank/DDBJ databases">
        <authorList>
            <person name="Yin C."/>
        </authorList>
    </citation>
    <scope>NUCLEOTIDE SEQUENCE [LARGE SCALE GENOMIC DNA]</scope>
    <source>
        <strain evidence="16 17">Ak56</strain>
    </source>
</reference>
<comment type="function">
    <text evidence="8 15">Functions in the N-end rule pathway of protein degradation where it conjugates Leu, Phe and, less efficiently, Met from aminoacyl-tRNAs to the N-termini of proteins containing an N-terminal arginine or lysine.</text>
</comment>
<evidence type="ECO:0000256" key="9">
    <source>
        <dbReference type="ARBA" id="ARBA00061535"/>
    </source>
</evidence>
<evidence type="ECO:0000256" key="5">
    <source>
        <dbReference type="ARBA" id="ARBA00050607"/>
    </source>
</evidence>
<evidence type="ECO:0000313" key="16">
    <source>
        <dbReference type="EMBL" id="NLR80033.1"/>
    </source>
</evidence>
<protein>
    <recommendedName>
        <fullName evidence="11 15">Leucyl/phenylalanyl-tRNA--protein transferase</fullName>
        <ecNumber evidence="10 15">2.3.2.6</ecNumber>
    </recommendedName>
    <alternativeName>
        <fullName evidence="12 15">L/F-transferase</fullName>
    </alternativeName>
    <alternativeName>
        <fullName evidence="13 15">Leucyltransferase</fullName>
    </alternativeName>
    <alternativeName>
        <fullName evidence="14 15">Phenyalanyltransferase</fullName>
    </alternativeName>
</protein>
<dbReference type="InterPro" id="IPR004616">
    <property type="entry name" value="Leu/Phe-tRNA_Trfase"/>
</dbReference>
<dbReference type="Gene3D" id="3.30.70.3550">
    <property type="entry name" value="Leucyl/phenylalanyl-tRNA-protein transferase, N-terminal domain"/>
    <property type="match status" value="1"/>
</dbReference>
<dbReference type="SUPFAM" id="SSF55729">
    <property type="entry name" value="Acyl-CoA N-acyltransferases (Nat)"/>
    <property type="match status" value="1"/>
</dbReference>
<dbReference type="FunFam" id="3.30.70.3550:FF:000001">
    <property type="entry name" value="Leucyl/phenylalanyl-tRNA--protein transferase"/>
    <property type="match status" value="1"/>
</dbReference>
<accession>A0A847SJT5</accession>
<evidence type="ECO:0000256" key="15">
    <source>
        <dbReference type="HAMAP-Rule" id="MF_00688"/>
    </source>
</evidence>
<dbReference type="PANTHER" id="PTHR30098">
    <property type="entry name" value="LEUCYL/PHENYLALANYL-TRNA--PROTEIN TRANSFERASE"/>
    <property type="match status" value="1"/>
</dbReference>
<evidence type="ECO:0000256" key="14">
    <source>
        <dbReference type="ARBA" id="ARBA00083640"/>
    </source>
</evidence>
<comment type="similarity">
    <text evidence="9 15">Belongs to the L/F-transferase family.</text>
</comment>
<keyword evidence="3 15" id="KW-0808">Transferase</keyword>
<keyword evidence="2 15" id="KW-0963">Cytoplasm</keyword>
<dbReference type="NCBIfam" id="TIGR00667">
    <property type="entry name" value="aat"/>
    <property type="match status" value="1"/>
</dbReference>
<dbReference type="InterPro" id="IPR016181">
    <property type="entry name" value="Acyl_CoA_acyltransferase"/>
</dbReference>
<evidence type="ECO:0000256" key="6">
    <source>
        <dbReference type="ARBA" id="ARBA00050652"/>
    </source>
</evidence>
<dbReference type="AlphaFoldDB" id="A0A847SJT5"/>
<evidence type="ECO:0000256" key="11">
    <source>
        <dbReference type="ARBA" id="ARBA00074372"/>
    </source>
</evidence>
<comment type="catalytic activity">
    <reaction evidence="6 15">
        <text>N-terminal L-arginyl-[protein] + L-leucyl-tRNA(Leu) = N-terminal L-leucyl-L-arginyl-[protein] + tRNA(Leu) + H(+)</text>
        <dbReference type="Rhea" id="RHEA:50416"/>
        <dbReference type="Rhea" id="RHEA-COMP:9613"/>
        <dbReference type="Rhea" id="RHEA-COMP:9622"/>
        <dbReference type="Rhea" id="RHEA-COMP:12672"/>
        <dbReference type="Rhea" id="RHEA-COMP:12673"/>
        <dbReference type="ChEBI" id="CHEBI:15378"/>
        <dbReference type="ChEBI" id="CHEBI:64719"/>
        <dbReference type="ChEBI" id="CHEBI:78442"/>
        <dbReference type="ChEBI" id="CHEBI:78494"/>
        <dbReference type="ChEBI" id="CHEBI:133044"/>
        <dbReference type="EC" id="2.3.2.6"/>
    </reaction>
</comment>
<evidence type="ECO:0000256" key="8">
    <source>
        <dbReference type="ARBA" id="ARBA00054043"/>
    </source>
</evidence>
<evidence type="ECO:0000256" key="7">
    <source>
        <dbReference type="ARBA" id="ARBA00051538"/>
    </source>
</evidence>
<evidence type="ECO:0000256" key="12">
    <source>
        <dbReference type="ARBA" id="ARBA00077136"/>
    </source>
</evidence>
<keyword evidence="17" id="KW-1185">Reference proteome</keyword>
<gene>
    <name evidence="15" type="primary">aat</name>
    <name evidence="16" type="ORF">HGH91_15460</name>
</gene>
<evidence type="ECO:0000256" key="4">
    <source>
        <dbReference type="ARBA" id="ARBA00023315"/>
    </source>
</evidence>
<dbReference type="HAMAP" id="MF_00688">
    <property type="entry name" value="Leu_Phe_trans"/>
    <property type="match status" value="1"/>
</dbReference>
<dbReference type="Pfam" id="PF03588">
    <property type="entry name" value="Leu_Phe_trans"/>
    <property type="match status" value="1"/>
</dbReference>
<comment type="catalytic activity">
    <reaction evidence="5 15">
        <text>L-phenylalanyl-tRNA(Phe) + an N-terminal L-alpha-aminoacyl-[protein] = an N-terminal L-phenylalanyl-L-alpha-aminoacyl-[protein] + tRNA(Phe)</text>
        <dbReference type="Rhea" id="RHEA:43632"/>
        <dbReference type="Rhea" id="RHEA-COMP:9668"/>
        <dbReference type="Rhea" id="RHEA-COMP:9699"/>
        <dbReference type="Rhea" id="RHEA-COMP:10636"/>
        <dbReference type="Rhea" id="RHEA-COMP:10637"/>
        <dbReference type="ChEBI" id="CHEBI:78442"/>
        <dbReference type="ChEBI" id="CHEBI:78531"/>
        <dbReference type="ChEBI" id="CHEBI:78597"/>
        <dbReference type="ChEBI" id="CHEBI:83561"/>
        <dbReference type="EC" id="2.3.2.6"/>
    </reaction>
</comment>
<evidence type="ECO:0000256" key="3">
    <source>
        <dbReference type="ARBA" id="ARBA00022679"/>
    </source>
</evidence>
<keyword evidence="4 15" id="KW-0012">Acyltransferase</keyword>
<dbReference type="EC" id="2.3.2.6" evidence="10 15"/>
<comment type="subcellular location">
    <subcellularLocation>
        <location evidence="1 15">Cytoplasm</location>
    </subcellularLocation>
</comment>